<evidence type="ECO:0000256" key="1">
    <source>
        <dbReference type="SAM" id="MobiDB-lite"/>
    </source>
</evidence>
<proteinExistence type="predicted"/>
<dbReference type="RefSeq" id="WP_227321767.1">
    <property type="nucleotide sequence ID" value="NZ_JAESVB010000005.1"/>
</dbReference>
<dbReference type="AlphaFoldDB" id="A0A964DZX5"/>
<dbReference type="Proteomes" id="UP000708298">
    <property type="component" value="Unassembled WGS sequence"/>
</dbReference>
<reference evidence="2" key="1">
    <citation type="journal article" date="2021" name="Microorganisms">
        <title>Acidisoma silvae sp. nov. and Acidisomacellulosilytica sp. nov., Two Acidophilic Bacteria Isolated from Decaying Wood, Hydrolyzing Cellulose and Producing Poly-3-hydroxybutyrate.</title>
        <authorList>
            <person name="Mieszkin S."/>
            <person name="Pouder E."/>
            <person name="Uroz S."/>
            <person name="Simon-Colin C."/>
            <person name="Alain K."/>
        </authorList>
    </citation>
    <scope>NUCLEOTIDE SEQUENCE</scope>
    <source>
        <strain evidence="2">HW T2.11</strain>
    </source>
</reference>
<comment type="caution">
    <text evidence="2">The sequence shown here is derived from an EMBL/GenBank/DDBJ whole genome shotgun (WGS) entry which is preliminary data.</text>
</comment>
<evidence type="ECO:0000313" key="3">
    <source>
        <dbReference type="Proteomes" id="UP000708298"/>
    </source>
</evidence>
<gene>
    <name evidence="2" type="ORF">ASILVAE211_13025</name>
</gene>
<feature type="compositionally biased region" description="Basic residues" evidence="1">
    <location>
        <begin position="202"/>
        <end position="211"/>
    </location>
</feature>
<name>A0A964DZX5_9PROT</name>
<dbReference type="EMBL" id="JAESVB010000005">
    <property type="protein sequence ID" value="MCB8876108.1"/>
    <property type="molecule type" value="Genomic_DNA"/>
</dbReference>
<reference evidence="2" key="2">
    <citation type="submission" date="2021-01" db="EMBL/GenBank/DDBJ databases">
        <authorList>
            <person name="Mieszkin S."/>
            <person name="Pouder E."/>
            <person name="Alain K."/>
        </authorList>
    </citation>
    <scope>NUCLEOTIDE SEQUENCE</scope>
    <source>
        <strain evidence="2">HW T2.11</strain>
    </source>
</reference>
<accession>A0A964DZX5</accession>
<feature type="region of interest" description="Disordered" evidence="1">
    <location>
        <begin position="202"/>
        <end position="222"/>
    </location>
</feature>
<organism evidence="2 3">
    <name type="scientific">Acidisoma silvae</name>
    <dbReference type="NCBI Taxonomy" id="2802396"/>
    <lineage>
        <taxon>Bacteria</taxon>
        <taxon>Pseudomonadati</taxon>
        <taxon>Pseudomonadota</taxon>
        <taxon>Alphaproteobacteria</taxon>
        <taxon>Acetobacterales</taxon>
        <taxon>Acidocellaceae</taxon>
        <taxon>Acidisoma</taxon>
    </lineage>
</organism>
<sequence>MDFIDLEMGEQEDHPVVHLDTTAISPAALPFTALVGQTVMAANQLVSAWAMLYGAISGHSLPYVGGQFDKWARESVQRDHIAELAGEFLGKLPRELEQVETLLERAETLAHERDLLVNQPWSISQLHEMRQGQPVDSSGHLPVRREFLLEHIAQFELLFEALERLHGDVMALAVEFSQSRDVEKTRVLNRSAVLAAELKSGQKGRRAKAGSRQKVWQQPLGA</sequence>
<evidence type="ECO:0000313" key="2">
    <source>
        <dbReference type="EMBL" id="MCB8876108.1"/>
    </source>
</evidence>
<protein>
    <submittedName>
        <fullName evidence="2">Uncharacterized protein</fullName>
    </submittedName>
</protein>
<keyword evidence="3" id="KW-1185">Reference proteome</keyword>